<reference evidence="1" key="1">
    <citation type="journal article" date="2020" name="Stud. Mycol.">
        <title>101 Dothideomycetes genomes: a test case for predicting lifestyles and emergence of pathogens.</title>
        <authorList>
            <person name="Haridas S."/>
            <person name="Albert R."/>
            <person name="Binder M."/>
            <person name="Bloem J."/>
            <person name="Labutti K."/>
            <person name="Salamov A."/>
            <person name="Andreopoulos B."/>
            <person name="Baker S."/>
            <person name="Barry K."/>
            <person name="Bills G."/>
            <person name="Bluhm B."/>
            <person name="Cannon C."/>
            <person name="Castanera R."/>
            <person name="Culley D."/>
            <person name="Daum C."/>
            <person name="Ezra D."/>
            <person name="Gonzalez J."/>
            <person name="Henrissat B."/>
            <person name="Kuo A."/>
            <person name="Liang C."/>
            <person name="Lipzen A."/>
            <person name="Lutzoni F."/>
            <person name="Magnuson J."/>
            <person name="Mondo S."/>
            <person name="Nolan M."/>
            <person name="Ohm R."/>
            <person name="Pangilinan J."/>
            <person name="Park H.-J."/>
            <person name="Ramirez L."/>
            <person name="Alfaro M."/>
            <person name="Sun H."/>
            <person name="Tritt A."/>
            <person name="Yoshinaga Y."/>
            <person name="Zwiers L.-H."/>
            <person name="Turgeon B."/>
            <person name="Goodwin S."/>
            <person name="Spatafora J."/>
            <person name="Crous P."/>
            <person name="Grigoriev I."/>
        </authorList>
    </citation>
    <scope>NUCLEOTIDE SEQUENCE</scope>
    <source>
        <strain evidence="1">CBS 122367</strain>
    </source>
</reference>
<name>A0A6G1J8W3_9PLEO</name>
<keyword evidence="2" id="KW-1185">Reference proteome</keyword>
<proteinExistence type="predicted"/>
<organism evidence="1 2">
    <name type="scientific">Lentithecium fluviatile CBS 122367</name>
    <dbReference type="NCBI Taxonomy" id="1168545"/>
    <lineage>
        <taxon>Eukaryota</taxon>
        <taxon>Fungi</taxon>
        <taxon>Dikarya</taxon>
        <taxon>Ascomycota</taxon>
        <taxon>Pezizomycotina</taxon>
        <taxon>Dothideomycetes</taxon>
        <taxon>Pleosporomycetidae</taxon>
        <taxon>Pleosporales</taxon>
        <taxon>Massarineae</taxon>
        <taxon>Lentitheciaceae</taxon>
        <taxon>Lentithecium</taxon>
    </lineage>
</organism>
<sequence>MVVATYWEISFSEDELCQLLSSYSQNLRKLKLYSITLPDGTWTRALTLVADRFGLKKLDLRYLEEQGEGVNFKPILEQEPYCCFENKKWCPGEPDEYALEEIVLEPDDDLSAPFIIIHLNSPHMDTMTLIVVNEKDYDRINDWLPIIEEYTLGDFFGRIWRLNMRAKTWVLRATRGIRRTS</sequence>
<dbReference type="Proteomes" id="UP000799291">
    <property type="component" value="Unassembled WGS sequence"/>
</dbReference>
<evidence type="ECO:0000313" key="2">
    <source>
        <dbReference type="Proteomes" id="UP000799291"/>
    </source>
</evidence>
<accession>A0A6G1J8W3</accession>
<protein>
    <submittedName>
        <fullName evidence="1">Uncharacterized protein</fullName>
    </submittedName>
</protein>
<dbReference type="EMBL" id="MU005576">
    <property type="protein sequence ID" value="KAF2686956.1"/>
    <property type="molecule type" value="Genomic_DNA"/>
</dbReference>
<gene>
    <name evidence="1" type="ORF">K458DRAFT_386920</name>
</gene>
<dbReference type="AlphaFoldDB" id="A0A6G1J8W3"/>
<evidence type="ECO:0000313" key="1">
    <source>
        <dbReference type="EMBL" id="KAF2686956.1"/>
    </source>
</evidence>